<accession>A0A561Q0J7</accession>
<evidence type="ECO:0000313" key="3">
    <source>
        <dbReference type="Proteomes" id="UP000320653"/>
    </source>
</evidence>
<evidence type="ECO:0000313" key="2">
    <source>
        <dbReference type="EMBL" id="TWF43911.1"/>
    </source>
</evidence>
<keyword evidence="3" id="KW-1185">Reference proteome</keyword>
<reference evidence="2 3" key="1">
    <citation type="submission" date="2019-06" db="EMBL/GenBank/DDBJ databases">
        <title>Sorghum-associated microbial communities from plants grown in Nebraska, USA.</title>
        <authorList>
            <person name="Schachtman D."/>
        </authorList>
    </citation>
    <scope>NUCLEOTIDE SEQUENCE [LARGE SCALE GENOMIC DNA]</scope>
    <source>
        <strain evidence="2 3">1225</strain>
    </source>
</reference>
<comment type="caution">
    <text evidence="2">The sequence shown here is derived from an EMBL/GenBank/DDBJ whole genome shotgun (WGS) entry which is preliminary data.</text>
</comment>
<dbReference type="AlphaFoldDB" id="A0A561Q0J7"/>
<proteinExistence type="predicted"/>
<name>A0A561Q0J7_9HYPH</name>
<sequence>MTISAETFFKPERVSAEDKLALTTLTAKNILAREAAERAEKNERLRALRLAQPQVM</sequence>
<keyword evidence="1" id="KW-0175">Coiled coil</keyword>
<dbReference type="EMBL" id="VIWP01000018">
    <property type="protein sequence ID" value="TWF43911.1"/>
    <property type="molecule type" value="Genomic_DNA"/>
</dbReference>
<gene>
    <name evidence="2" type="ORF">FHW37_11863</name>
</gene>
<dbReference type="RefSeq" id="WP_186458506.1">
    <property type="nucleotide sequence ID" value="NZ_VIWP01000018.1"/>
</dbReference>
<evidence type="ECO:0000256" key="1">
    <source>
        <dbReference type="SAM" id="Coils"/>
    </source>
</evidence>
<organism evidence="2 3">
    <name type="scientific">Neorhizobium alkalisoli</name>
    <dbReference type="NCBI Taxonomy" id="528178"/>
    <lineage>
        <taxon>Bacteria</taxon>
        <taxon>Pseudomonadati</taxon>
        <taxon>Pseudomonadota</taxon>
        <taxon>Alphaproteobacteria</taxon>
        <taxon>Hyphomicrobiales</taxon>
        <taxon>Rhizobiaceae</taxon>
        <taxon>Rhizobium/Agrobacterium group</taxon>
        <taxon>Neorhizobium</taxon>
    </lineage>
</organism>
<protein>
    <submittedName>
        <fullName evidence="2">Uncharacterized protein</fullName>
    </submittedName>
</protein>
<feature type="coiled-coil region" evidence="1">
    <location>
        <begin position="22"/>
        <end position="51"/>
    </location>
</feature>
<dbReference type="Proteomes" id="UP000320653">
    <property type="component" value="Unassembled WGS sequence"/>
</dbReference>